<dbReference type="AlphaFoldDB" id="A0A0G2EZT1"/>
<reference evidence="10 11" key="2">
    <citation type="submission" date="2015-05" db="EMBL/GenBank/DDBJ databases">
        <authorList>
            <person name="Morales-Cruz A."/>
            <person name="Amrine K.C."/>
            <person name="Cantu D."/>
        </authorList>
    </citation>
    <scope>NUCLEOTIDE SEQUENCE [LARGE SCALE GENOMIC DNA]</scope>
    <source>
        <strain evidence="10">UCRPC4</strain>
    </source>
</reference>
<evidence type="ECO:0000256" key="8">
    <source>
        <dbReference type="SAM" id="MobiDB-lite"/>
    </source>
</evidence>
<keyword evidence="3 10" id="KW-0132">Cell division</keyword>
<reference evidence="10 11" key="1">
    <citation type="submission" date="2015-05" db="EMBL/GenBank/DDBJ databases">
        <title>Distinctive expansion of gene families associated with plant cell wall degradation and secondary metabolism in the genomes of grapevine trunk pathogens.</title>
        <authorList>
            <person name="Lawrence D.P."/>
            <person name="Travadon R."/>
            <person name="Rolshausen P.E."/>
            <person name="Baumgartner K."/>
        </authorList>
    </citation>
    <scope>NUCLEOTIDE SEQUENCE [LARGE SCALE GENOMIC DNA]</scope>
    <source>
        <strain evidence="10">UCRPC4</strain>
    </source>
</reference>
<sequence length="631" mass="69367">MASSILGKRTRRVAALEDAAPVPATPTKRRRNQIPHIHDDSEDCLSANKQHDLSESLRSPQTDKRTARTVTTKRTVQNRRIVLSPAKANIQAKSDAIVTTPEHQRFKDALDAENFQTPKRVVRSVGRPFSNGIRTPSNLAKGQSIYSSARQSFSQTSESGPLVGRDAERQTISSFLSTSIRQRTGGCLYISGPPGTGKSALLQEALAGVPQDDTVRITQINCVSMKTSKDVYTNLLRDFSADQSPCRSPETTLSSIFTAQKKNDDKVFIVMLDEIDHLTSDFEVLGQLFEWSLSKNSRLALIGIANALDLTDRFLPQLKSRNLKPKLLPFQSYTATQIASIITQRLQVLVPEDCMTPNFVPFVHPAAIQLCAKKVASQTGDLRKAFSIIRRALDVIEKETLEKQRKASTLQDSSTKQPLADNVNFSSPESGMLSPPMSSPLKAEVSPAAPQQPSKIVETAPRATVAHVARVCATIFNNGTTQRLSGLNLQQKAVLCSLVAMEKQKLARMKQRDPFTTPSKSANTGPPTVREMFNTYTELCKRDHVLHPLTATEFRDVVDGLETLGLINESRGKLGSFKIASMTTPTRTPSRLARTGAEDKQMCSAVTEKEMEECIQGPGMEILRALLLSTL</sequence>
<evidence type="ECO:0000256" key="6">
    <source>
        <dbReference type="ARBA" id="ARBA00023306"/>
    </source>
</evidence>
<dbReference type="Pfam" id="PF13401">
    <property type="entry name" value="AAA_22"/>
    <property type="match status" value="1"/>
</dbReference>
<dbReference type="InterPro" id="IPR016314">
    <property type="entry name" value="Cdc6/18"/>
</dbReference>
<dbReference type="GO" id="GO:0006270">
    <property type="term" value="P:DNA replication initiation"/>
    <property type="evidence" value="ECO:0007669"/>
    <property type="project" value="UniProtKB-UniRule"/>
</dbReference>
<dbReference type="InterPro" id="IPR054425">
    <property type="entry name" value="Cdc6_ORC1-like_ATPase_lid"/>
</dbReference>
<dbReference type="InterPro" id="IPR003593">
    <property type="entry name" value="AAA+_ATPase"/>
</dbReference>
<evidence type="ECO:0000313" key="11">
    <source>
        <dbReference type="Proteomes" id="UP000053317"/>
    </source>
</evidence>
<evidence type="ECO:0000313" key="10">
    <source>
        <dbReference type="EMBL" id="KKY28097.1"/>
    </source>
</evidence>
<feature type="region of interest" description="Disordered" evidence="8">
    <location>
        <begin position="404"/>
        <end position="445"/>
    </location>
</feature>
<keyword evidence="4" id="KW-0235">DNA replication</keyword>
<evidence type="ECO:0000259" key="9">
    <source>
        <dbReference type="SMART" id="SM00382"/>
    </source>
</evidence>
<gene>
    <name evidence="10" type="ORF">UCRPC4_g00677</name>
</gene>
<dbReference type="FunFam" id="3.40.50.300:FF:000547">
    <property type="entry name" value="Cell division control protein"/>
    <property type="match status" value="1"/>
</dbReference>
<dbReference type="InterPro" id="IPR027417">
    <property type="entry name" value="P-loop_NTPase"/>
</dbReference>
<dbReference type="GO" id="GO:0003688">
    <property type="term" value="F:DNA replication origin binding"/>
    <property type="evidence" value="ECO:0007669"/>
    <property type="project" value="TreeGrafter"/>
</dbReference>
<dbReference type="Pfam" id="PF09079">
    <property type="entry name" value="WHD_Cdc6"/>
    <property type="match status" value="1"/>
</dbReference>
<keyword evidence="6" id="KW-0131">Cell cycle</keyword>
<proteinExistence type="inferred from homology"/>
<organism evidence="10 11">
    <name type="scientific">Phaeomoniella chlamydospora</name>
    <name type="common">Phaeoacremonium chlamydosporum</name>
    <dbReference type="NCBI Taxonomy" id="158046"/>
    <lineage>
        <taxon>Eukaryota</taxon>
        <taxon>Fungi</taxon>
        <taxon>Dikarya</taxon>
        <taxon>Ascomycota</taxon>
        <taxon>Pezizomycotina</taxon>
        <taxon>Eurotiomycetes</taxon>
        <taxon>Chaetothyriomycetidae</taxon>
        <taxon>Phaeomoniellales</taxon>
        <taxon>Phaeomoniellaceae</taxon>
        <taxon>Phaeomoniella</taxon>
    </lineage>
</organism>
<dbReference type="InterPro" id="IPR050311">
    <property type="entry name" value="ORC1/CDC6"/>
</dbReference>
<dbReference type="CDD" id="cd00009">
    <property type="entry name" value="AAA"/>
    <property type="match status" value="1"/>
</dbReference>
<evidence type="ECO:0000256" key="1">
    <source>
        <dbReference type="ARBA" id="ARBA00004123"/>
    </source>
</evidence>
<dbReference type="GO" id="GO:0005634">
    <property type="term" value="C:nucleus"/>
    <property type="evidence" value="ECO:0007669"/>
    <property type="project" value="UniProtKB-SubCell"/>
</dbReference>
<evidence type="ECO:0000256" key="5">
    <source>
        <dbReference type="ARBA" id="ARBA00023242"/>
    </source>
</evidence>
<keyword evidence="5" id="KW-0539">Nucleus</keyword>
<keyword evidence="11" id="KW-1185">Reference proteome</keyword>
<dbReference type="Proteomes" id="UP000053317">
    <property type="component" value="Unassembled WGS sequence"/>
</dbReference>
<dbReference type="InterPro" id="IPR015163">
    <property type="entry name" value="Cdc6_C"/>
</dbReference>
<comment type="subcellular location">
    <subcellularLocation>
        <location evidence="1">Nucleus</location>
    </subcellularLocation>
</comment>
<dbReference type="GO" id="GO:0033314">
    <property type="term" value="P:mitotic DNA replication checkpoint signaling"/>
    <property type="evidence" value="ECO:0007669"/>
    <property type="project" value="TreeGrafter"/>
</dbReference>
<accession>A0A0G2EZT1</accession>
<dbReference type="SUPFAM" id="SSF52540">
    <property type="entry name" value="P-loop containing nucleoside triphosphate hydrolases"/>
    <property type="match status" value="1"/>
</dbReference>
<dbReference type="SMART" id="SM00382">
    <property type="entry name" value="AAA"/>
    <property type="match status" value="1"/>
</dbReference>
<evidence type="ECO:0000256" key="4">
    <source>
        <dbReference type="ARBA" id="ARBA00022705"/>
    </source>
</evidence>
<feature type="domain" description="AAA+ ATPase" evidence="9">
    <location>
        <begin position="184"/>
        <end position="324"/>
    </location>
</feature>
<dbReference type="EMBL" id="LCWF01000016">
    <property type="protein sequence ID" value="KKY28097.1"/>
    <property type="molecule type" value="Genomic_DNA"/>
</dbReference>
<feature type="compositionally biased region" description="Low complexity" evidence="8">
    <location>
        <begin position="426"/>
        <end position="441"/>
    </location>
</feature>
<comment type="similarity">
    <text evidence="2 7">Belongs to the CDC6/cdc18 family.</text>
</comment>
<dbReference type="SUPFAM" id="SSF46785">
    <property type="entry name" value="Winged helix' DNA-binding domain"/>
    <property type="match status" value="1"/>
</dbReference>
<dbReference type="Pfam" id="PF22606">
    <property type="entry name" value="Cdc6-ORC-like_ATPase_lid"/>
    <property type="match status" value="1"/>
</dbReference>
<name>A0A0G2EZT1_PHACM</name>
<dbReference type="GO" id="GO:0016887">
    <property type="term" value="F:ATP hydrolysis activity"/>
    <property type="evidence" value="ECO:0007669"/>
    <property type="project" value="InterPro"/>
</dbReference>
<dbReference type="InterPro" id="IPR049945">
    <property type="entry name" value="AAA_22"/>
</dbReference>
<dbReference type="InterPro" id="IPR036390">
    <property type="entry name" value="WH_DNA-bd_sf"/>
</dbReference>
<evidence type="ECO:0000256" key="3">
    <source>
        <dbReference type="ARBA" id="ARBA00022618"/>
    </source>
</evidence>
<dbReference type="InterPro" id="IPR036388">
    <property type="entry name" value="WH-like_DNA-bd_sf"/>
</dbReference>
<dbReference type="Gene3D" id="1.10.8.60">
    <property type="match status" value="1"/>
</dbReference>
<evidence type="ECO:0000256" key="7">
    <source>
        <dbReference type="PIRNR" id="PIRNR001767"/>
    </source>
</evidence>
<dbReference type="GO" id="GO:0051301">
    <property type="term" value="P:cell division"/>
    <property type="evidence" value="ECO:0007669"/>
    <property type="project" value="UniProtKB-UniRule"/>
</dbReference>
<dbReference type="OrthoDB" id="1926878at2759"/>
<dbReference type="PIRSF" id="PIRSF001767">
    <property type="entry name" value="Cdc6"/>
    <property type="match status" value="1"/>
</dbReference>
<dbReference type="PANTHER" id="PTHR10763:SF26">
    <property type="entry name" value="CELL DIVISION CONTROL PROTEIN 6 HOMOLOG"/>
    <property type="match status" value="1"/>
</dbReference>
<dbReference type="PANTHER" id="PTHR10763">
    <property type="entry name" value="CELL DIVISION CONTROL PROTEIN 6-RELATED"/>
    <property type="match status" value="1"/>
</dbReference>
<comment type="caution">
    <text evidence="10">The sequence shown here is derived from an EMBL/GenBank/DDBJ whole genome shotgun (WGS) entry which is preliminary data.</text>
</comment>
<evidence type="ECO:0000256" key="2">
    <source>
        <dbReference type="ARBA" id="ARBA00006184"/>
    </source>
</evidence>
<dbReference type="Gene3D" id="1.10.10.10">
    <property type="entry name" value="Winged helix-like DNA-binding domain superfamily/Winged helix DNA-binding domain"/>
    <property type="match status" value="1"/>
</dbReference>
<protein>
    <recommendedName>
        <fullName evidence="7">Cell division control protein</fullName>
    </recommendedName>
</protein>
<feature type="region of interest" description="Disordered" evidence="8">
    <location>
        <begin position="1"/>
        <end position="42"/>
    </location>
</feature>
<dbReference type="Gene3D" id="3.40.50.300">
    <property type="entry name" value="P-loop containing nucleotide triphosphate hydrolases"/>
    <property type="match status" value="1"/>
</dbReference>
<feature type="compositionally biased region" description="Polar residues" evidence="8">
    <location>
        <begin position="407"/>
        <end position="417"/>
    </location>
</feature>